<evidence type="ECO:0000256" key="5">
    <source>
        <dbReference type="ARBA" id="ARBA00029447"/>
    </source>
</evidence>
<organism evidence="10 11">
    <name type="scientific">Peribacillus psychrosaccharolyticus</name>
    <name type="common">Bacillus psychrosaccharolyticus</name>
    <dbReference type="NCBI Taxonomy" id="1407"/>
    <lineage>
        <taxon>Bacteria</taxon>
        <taxon>Bacillati</taxon>
        <taxon>Bacillota</taxon>
        <taxon>Bacilli</taxon>
        <taxon>Bacillales</taxon>
        <taxon>Bacillaceae</taxon>
        <taxon>Peribacillus</taxon>
    </lineage>
</organism>
<protein>
    <submittedName>
        <fullName evidence="10">Methyl-accepting chemotaxis protein</fullName>
    </submittedName>
</protein>
<dbReference type="EMBL" id="CP068053">
    <property type="protein sequence ID" value="QQS99500.1"/>
    <property type="molecule type" value="Genomic_DNA"/>
</dbReference>
<dbReference type="GO" id="GO:0007165">
    <property type="term" value="P:signal transduction"/>
    <property type="evidence" value="ECO:0007669"/>
    <property type="project" value="UniProtKB-KW"/>
</dbReference>
<dbReference type="GO" id="GO:0005886">
    <property type="term" value="C:plasma membrane"/>
    <property type="evidence" value="ECO:0007669"/>
    <property type="project" value="UniProtKB-SubCell"/>
</dbReference>
<dbReference type="AlphaFoldDB" id="A0A974RZJ0"/>
<dbReference type="Gene3D" id="1.10.287.950">
    <property type="entry name" value="Methyl-accepting chemotaxis protein"/>
    <property type="match status" value="1"/>
</dbReference>
<dbReference type="Pfam" id="PF00015">
    <property type="entry name" value="MCPsignal"/>
    <property type="match status" value="1"/>
</dbReference>
<comment type="similarity">
    <text evidence="5">Belongs to the methyl-accepting chemotaxis (MCP) protein family.</text>
</comment>
<name>A0A974RZJ0_PERPY</name>
<accession>A0A974RZJ0</accession>
<dbReference type="SMART" id="SM01358">
    <property type="entry name" value="HBM"/>
    <property type="match status" value="1"/>
</dbReference>
<keyword evidence="11" id="KW-1185">Reference proteome</keyword>
<proteinExistence type="inferred from homology"/>
<dbReference type="Proteomes" id="UP000595254">
    <property type="component" value="Chromosome"/>
</dbReference>
<sequence length="671" mass="74290">MKTIRAKISIILYMTLAGVIALIAFNLYSSTMQKNVRNEEAILNTAVSQIKDVKYNMATTRKFERQYLRNPQKTSAKLVENNINGVQKQTAELKNEYSEYPEIAANFEKIEKSVIDYSTNFKKLAALYVEMGYSLNEGLNNEINQSGSNVSQLLNQAGNQTLFDEFFILRLLENQYLLTKEQEPYSDYSNRLSTFIKLLEESALTDSQKAEIVTEMDTYQKVLSSIVSAYLKTTSMNLSFDKLGKSVEAAAVDLEKMASQEQEALNLTQQKKIQQLTYSLIGISLLIIIILFLVGTFLLKTINSSITALKSGAEKIGSGDLTHRVSMKHKDEMVAVADTFNVMADRVKESLLEVRNSAEKLSSSSQHLAAISEETSAQSIQVNIAVKQVAVGASQQTSELEESNGIMKNVSNSILGTEKLSKEIQVEAQQTVIEGQEGLKTVESLHNTSEQFLELATHLTRQVQSASEKSHAIASIVGTIQEIAENTDLLALNAAIESARAGDAGRGFSVVAKEVRKLAERSKFEAQTIQNLVQTMNDQMEKLMIEAKKFNEYKNVQSTSVIVTKNAFENIVNHVNRISSKISNVQLSVKEVQDYNNVLAHKLGEIYSISEQSAGSSQEVSASSESQLLAINQVSEAASELSYIAGDLQNVVSQFELEKTDITFEEPTVTK</sequence>
<gene>
    <name evidence="10" type="ORF">I6J18_18130</name>
</gene>
<dbReference type="InterPro" id="IPR032255">
    <property type="entry name" value="HBM"/>
</dbReference>
<dbReference type="Gene3D" id="6.10.340.10">
    <property type="match status" value="1"/>
</dbReference>
<dbReference type="PROSITE" id="PS50885">
    <property type="entry name" value="HAMP"/>
    <property type="match status" value="1"/>
</dbReference>
<evidence type="ECO:0000313" key="11">
    <source>
        <dbReference type="Proteomes" id="UP000595254"/>
    </source>
</evidence>
<keyword evidence="7" id="KW-0812">Transmembrane</keyword>
<dbReference type="Pfam" id="PF00672">
    <property type="entry name" value="HAMP"/>
    <property type="match status" value="1"/>
</dbReference>
<evidence type="ECO:0000256" key="3">
    <source>
        <dbReference type="ARBA" id="ARBA00023136"/>
    </source>
</evidence>
<dbReference type="KEGG" id="ppsr:I6J18_18130"/>
<dbReference type="PANTHER" id="PTHR32089:SF112">
    <property type="entry name" value="LYSOZYME-LIKE PROTEIN-RELATED"/>
    <property type="match status" value="1"/>
</dbReference>
<evidence type="ECO:0000259" key="9">
    <source>
        <dbReference type="PROSITE" id="PS50885"/>
    </source>
</evidence>
<evidence type="ECO:0000256" key="4">
    <source>
        <dbReference type="ARBA" id="ARBA00023224"/>
    </source>
</evidence>
<dbReference type="InterPro" id="IPR004089">
    <property type="entry name" value="MCPsignal_dom"/>
</dbReference>
<feature type="domain" description="HAMP" evidence="9">
    <location>
        <begin position="300"/>
        <end position="352"/>
    </location>
</feature>
<evidence type="ECO:0000256" key="2">
    <source>
        <dbReference type="ARBA" id="ARBA00022475"/>
    </source>
</evidence>
<comment type="subcellular location">
    <subcellularLocation>
        <location evidence="1">Cell membrane</location>
    </subcellularLocation>
</comment>
<evidence type="ECO:0000256" key="1">
    <source>
        <dbReference type="ARBA" id="ARBA00004236"/>
    </source>
</evidence>
<evidence type="ECO:0000313" key="10">
    <source>
        <dbReference type="EMBL" id="QQS99500.1"/>
    </source>
</evidence>
<dbReference type="RefSeq" id="WP_040372443.1">
    <property type="nucleotide sequence ID" value="NZ_CP068053.1"/>
</dbReference>
<dbReference type="PANTHER" id="PTHR32089">
    <property type="entry name" value="METHYL-ACCEPTING CHEMOTAXIS PROTEIN MCPB"/>
    <property type="match status" value="1"/>
</dbReference>
<keyword evidence="2" id="KW-1003">Cell membrane</keyword>
<dbReference type="InterPro" id="IPR003660">
    <property type="entry name" value="HAMP_dom"/>
</dbReference>
<evidence type="ECO:0000256" key="6">
    <source>
        <dbReference type="PROSITE-ProRule" id="PRU00284"/>
    </source>
</evidence>
<evidence type="ECO:0000256" key="7">
    <source>
        <dbReference type="SAM" id="Phobius"/>
    </source>
</evidence>
<feature type="domain" description="Methyl-accepting transducer" evidence="8">
    <location>
        <begin position="371"/>
        <end position="628"/>
    </location>
</feature>
<keyword evidence="3 7" id="KW-0472">Membrane</keyword>
<feature type="transmembrane region" description="Helical" evidence="7">
    <location>
        <begin position="276"/>
        <end position="299"/>
    </location>
</feature>
<feature type="transmembrane region" description="Helical" evidence="7">
    <location>
        <begin position="6"/>
        <end position="28"/>
    </location>
</feature>
<reference evidence="10 11" key="1">
    <citation type="submission" date="2021-01" db="EMBL/GenBank/DDBJ databases">
        <title>FDA dAtabase for Regulatory Grade micrObial Sequences (FDA-ARGOS): Supporting development and validation of Infectious Disease Dx tests.</title>
        <authorList>
            <person name="Nelson B."/>
            <person name="Plummer A."/>
            <person name="Tallon L."/>
            <person name="Sadzewicz L."/>
            <person name="Zhao X."/>
            <person name="Boylan J."/>
            <person name="Ott S."/>
            <person name="Bowen H."/>
            <person name="Vavikolanu K."/>
            <person name="Mehta A."/>
            <person name="Aluvathingal J."/>
            <person name="Nadendla S."/>
            <person name="Myers T."/>
            <person name="Yan Y."/>
            <person name="Sichtig H."/>
        </authorList>
    </citation>
    <scope>NUCLEOTIDE SEQUENCE [LARGE SCALE GENOMIC DNA]</scope>
    <source>
        <strain evidence="10 11">FDAARGOS_1161</strain>
    </source>
</reference>
<dbReference type="SMART" id="SM00283">
    <property type="entry name" value="MA"/>
    <property type="match status" value="1"/>
</dbReference>
<evidence type="ECO:0000259" key="8">
    <source>
        <dbReference type="PROSITE" id="PS50111"/>
    </source>
</evidence>
<dbReference type="PROSITE" id="PS50111">
    <property type="entry name" value="CHEMOTAXIS_TRANSDUC_2"/>
    <property type="match status" value="1"/>
</dbReference>
<keyword evidence="4 6" id="KW-0807">Transducer</keyword>
<dbReference type="SMART" id="SM00304">
    <property type="entry name" value="HAMP"/>
    <property type="match status" value="1"/>
</dbReference>
<dbReference type="CDD" id="cd06225">
    <property type="entry name" value="HAMP"/>
    <property type="match status" value="1"/>
</dbReference>
<dbReference type="SUPFAM" id="SSF58104">
    <property type="entry name" value="Methyl-accepting chemotaxis protein (MCP) signaling domain"/>
    <property type="match status" value="1"/>
</dbReference>
<keyword evidence="7" id="KW-1133">Transmembrane helix</keyword>